<dbReference type="EMBL" id="QUNO01000011">
    <property type="protein sequence ID" value="REH41807.1"/>
    <property type="molecule type" value="Genomic_DNA"/>
</dbReference>
<evidence type="ECO:0000313" key="10">
    <source>
        <dbReference type="Proteomes" id="UP000256269"/>
    </source>
</evidence>
<gene>
    <name evidence="9" type="ORF">BCF44_111109</name>
</gene>
<sequence>MKLRVALLAALVTATAAACGSGGGAAADPNAPLVVGVSPTPHGQILQYVADKLAPAKGLKIQVKEFTDYVTPNTSLVDKSLDANYFQHQPYLADFEQSHGVQLSWITAVHLEPLGLYSKKAHKAADLPDGAKIGVPNDTSNEARAFTLLADNGLIKLKPGVEASATPRDVADNPKHLQFVELEAAQLPRSLDDTDASIVNGNYALSAGLDVRSAVLVEKAQGNPNANGLVTRPELAGDKRIKELAELLTSPQVKDYIDQTFHGSVLPAF</sequence>
<protein>
    <recommendedName>
        <fullName evidence="6">Lipoprotein</fullName>
    </recommendedName>
</protein>
<evidence type="ECO:0000256" key="3">
    <source>
        <dbReference type="ARBA" id="ARBA00023136"/>
    </source>
</evidence>
<dbReference type="CDD" id="cd13597">
    <property type="entry name" value="PBP2_lipoprotein_Tp32"/>
    <property type="match status" value="1"/>
</dbReference>
<dbReference type="GO" id="GO:0016020">
    <property type="term" value="C:membrane"/>
    <property type="evidence" value="ECO:0007669"/>
    <property type="project" value="UniProtKB-SubCell"/>
</dbReference>
<dbReference type="InterPro" id="IPR004872">
    <property type="entry name" value="Lipoprotein_NlpA"/>
</dbReference>
<dbReference type="Proteomes" id="UP000256269">
    <property type="component" value="Unassembled WGS sequence"/>
</dbReference>
<comment type="similarity">
    <text evidence="6">Belongs to the nlpA lipoprotein family.</text>
</comment>
<feature type="lipid moiety-binding region" description="S-diacylglycerol cysteine" evidence="7">
    <location>
        <position position="19"/>
    </location>
</feature>
<keyword evidence="5 6" id="KW-0449">Lipoprotein</keyword>
<dbReference type="PANTHER" id="PTHR30429">
    <property type="entry name" value="D-METHIONINE-BINDING LIPOPROTEIN METQ"/>
    <property type="match status" value="1"/>
</dbReference>
<dbReference type="RefSeq" id="WP_116177845.1">
    <property type="nucleotide sequence ID" value="NZ_CP144375.1"/>
</dbReference>
<comment type="subcellular location">
    <subcellularLocation>
        <location evidence="1">Membrane</location>
        <topology evidence="1">Lipid-anchor</topology>
    </subcellularLocation>
</comment>
<accession>A0A3E0HBX4</accession>
<feature type="chain" id="PRO_5039530615" description="Lipoprotein" evidence="8">
    <location>
        <begin position="19"/>
        <end position="269"/>
    </location>
</feature>
<evidence type="ECO:0000256" key="6">
    <source>
        <dbReference type="PIRNR" id="PIRNR002854"/>
    </source>
</evidence>
<evidence type="ECO:0000256" key="2">
    <source>
        <dbReference type="ARBA" id="ARBA00022729"/>
    </source>
</evidence>
<organism evidence="9 10">
    <name type="scientific">Kutzneria buriramensis</name>
    <dbReference type="NCBI Taxonomy" id="1045776"/>
    <lineage>
        <taxon>Bacteria</taxon>
        <taxon>Bacillati</taxon>
        <taxon>Actinomycetota</taxon>
        <taxon>Actinomycetes</taxon>
        <taxon>Pseudonocardiales</taxon>
        <taxon>Pseudonocardiaceae</taxon>
        <taxon>Kutzneria</taxon>
    </lineage>
</organism>
<keyword evidence="2 8" id="KW-0732">Signal</keyword>
<feature type="signal peptide" evidence="8">
    <location>
        <begin position="1"/>
        <end position="18"/>
    </location>
</feature>
<keyword evidence="10" id="KW-1185">Reference proteome</keyword>
<comment type="caution">
    <text evidence="9">The sequence shown here is derived from an EMBL/GenBank/DDBJ whole genome shotgun (WGS) entry which is preliminary data.</text>
</comment>
<dbReference type="PIRSF" id="PIRSF002854">
    <property type="entry name" value="MetQ"/>
    <property type="match status" value="1"/>
</dbReference>
<dbReference type="SUPFAM" id="SSF53850">
    <property type="entry name" value="Periplasmic binding protein-like II"/>
    <property type="match status" value="1"/>
</dbReference>
<dbReference type="AlphaFoldDB" id="A0A3E0HBX4"/>
<proteinExistence type="inferred from homology"/>
<dbReference type="PANTHER" id="PTHR30429:SF0">
    <property type="entry name" value="METHIONINE-BINDING LIPOPROTEIN METQ"/>
    <property type="match status" value="1"/>
</dbReference>
<dbReference type="OrthoDB" id="9812878at2"/>
<evidence type="ECO:0000256" key="4">
    <source>
        <dbReference type="ARBA" id="ARBA00023139"/>
    </source>
</evidence>
<evidence type="ECO:0000256" key="1">
    <source>
        <dbReference type="ARBA" id="ARBA00004635"/>
    </source>
</evidence>
<dbReference type="Gene3D" id="3.40.190.10">
    <property type="entry name" value="Periplasmic binding protein-like II"/>
    <property type="match status" value="2"/>
</dbReference>
<reference evidence="9 10" key="1">
    <citation type="submission" date="2018-08" db="EMBL/GenBank/DDBJ databases">
        <title>Genomic Encyclopedia of Archaeal and Bacterial Type Strains, Phase II (KMG-II): from individual species to whole genera.</title>
        <authorList>
            <person name="Goeker M."/>
        </authorList>
    </citation>
    <scope>NUCLEOTIDE SEQUENCE [LARGE SCALE GENOMIC DNA]</scope>
    <source>
        <strain evidence="9 10">DSM 45791</strain>
    </source>
</reference>
<evidence type="ECO:0000313" key="9">
    <source>
        <dbReference type="EMBL" id="REH41807.1"/>
    </source>
</evidence>
<evidence type="ECO:0000256" key="8">
    <source>
        <dbReference type="SAM" id="SignalP"/>
    </source>
</evidence>
<evidence type="ECO:0000256" key="5">
    <source>
        <dbReference type="ARBA" id="ARBA00023288"/>
    </source>
</evidence>
<name>A0A3E0HBX4_9PSEU</name>
<dbReference type="PROSITE" id="PS51257">
    <property type="entry name" value="PROKAR_LIPOPROTEIN"/>
    <property type="match status" value="1"/>
</dbReference>
<dbReference type="Pfam" id="PF03180">
    <property type="entry name" value="Lipoprotein_9"/>
    <property type="match status" value="1"/>
</dbReference>
<evidence type="ECO:0000256" key="7">
    <source>
        <dbReference type="PIRSR" id="PIRSR002854-1"/>
    </source>
</evidence>
<keyword evidence="3" id="KW-0472">Membrane</keyword>
<keyword evidence="4" id="KW-0564">Palmitate</keyword>